<proteinExistence type="predicted"/>
<protein>
    <submittedName>
        <fullName evidence="2">HDOD domain-containing protein</fullName>
    </submittedName>
</protein>
<dbReference type="PANTHER" id="PTHR33525:SF4">
    <property type="entry name" value="CYCLIC DI-GMP PHOSPHODIESTERASE CDGJ"/>
    <property type="match status" value="1"/>
</dbReference>
<dbReference type="EMBL" id="SACT01000001">
    <property type="protein sequence ID" value="RVT54345.1"/>
    <property type="molecule type" value="Genomic_DNA"/>
</dbReference>
<dbReference type="OrthoDB" id="9804751at2"/>
<dbReference type="Gene3D" id="1.10.3210.10">
    <property type="entry name" value="Hypothetical protein af1432"/>
    <property type="match status" value="1"/>
</dbReference>
<evidence type="ECO:0000313" key="3">
    <source>
        <dbReference type="Proteomes" id="UP000288178"/>
    </source>
</evidence>
<dbReference type="InterPro" id="IPR052340">
    <property type="entry name" value="RNase_Y/CdgJ"/>
</dbReference>
<comment type="caution">
    <text evidence="2">The sequence shown here is derived from an EMBL/GenBank/DDBJ whole genome shotgun (WGS) entry which is preliminary data.</text>
</comment>
<name>A0A437K234_9BURK</name>
<dbReference type="RefSeq" id="WP_128196454.1">
    <property type="nucleotide sequence ID" value="NZ_SACT01000001.1"/>
</dbReference>
<keyword evidence="3" id="KW-1185">Reference proteome</keyword>
<dbReference type="InterPro" id="IPR013976">
    <property type="entry name" value="HDOD"/>
</dbReference>
<organism evidence="2 3">
    <name type="scientific">Rubrivivax albus</name>
    <dbReference type="NCBI Taxonomy" id="2499835"/>
    <lineage>
        <taxon>Bacteria</taxon>
        <taxon>Pseudomonadati</taxon>
        <taxon>Pseudomonadota</taxon>
        <taxon>Betaproteobacteria</taxon>
        <taxon>Burkholderiales</taxon>
        <taxon>Sphaerotilaceae</taxon>
        <taxon>Rubrivivax</taxon>
    </lineage>
</organism>
<accession>A0A437K234</accession>
<dbReference type="PROSITE" id="PS51833">
    <property type="entry name" value="HDOD"/>
    <property type="match status" value="1"/>
</dbReference>
<gene>
    <name evidence="2" type="ORF">ENE75_05735</name>
</gene>
<sequence>MSTPAILGQLVLGHSPLIARDRSVIATRLTVFPEKRDESPDAAALLQALMHVWPAPADAATISLNLRAMPGQAPGAAADAAPVAPTKATPLTLNIASEPWLRAMLAVQPPPHVMLEVPAFMVGDPVHAAALQALHAAGSALIVKGRPVTELPRELLPCFRHSLIDAAEDRRGGGSQPPEGVARRISHIQVGVRTLAELDAAFARGAVGVLGWPIEDEFRRGSVQAGGPDLAVVTELIKRVDREEPVDKLEAVLKNDPQLAFRLIRYLNSAAFGLSVEVSSFQHALMMLGYQKLKRWLALLLASSSKDPQMKPAMFAAVRRGLLMEELVRHSADDEMRGEMFICGVFSLLDRMLGQDFATLFESVPVPDRVQQALVAGGGPFHPYLQLVRAMEQGVRGDIRDAADTAFVSLTEANAALLRALASARELD</sequence>
<dbReference type="PANTHER" id="PTHR33525">
    <property type="match status" value="1"/>
</dbReference>
<evidence type="ECO:0000259" key="1">
    <source>
        <dbReference type="PROSITE" id="PS51833"/>
    </source>
</evidence>
<dbReference type="SUPFAM" id="SSF109604">
    <property type="entry name" value="HD-domain/PDEase-like"/>
    <property type="match status" value="1"/>
</dbReference>
<evidence type="ECO:0000313" key="2">
    <source>
        <dbReference type="EMBL" id="RVT54345.1"/>
    </source>
</evidence>
<reference evidence="2 3" key="1">
    <citation type="submission" date="2019-01" db="EMBL/GenBank/DDBJ databases">
        <authorList>
            <person name="Chen W.-M."/>
        </authorList>
    </citation>
    <scope>NUCLEOTIDE SEQUENCE [LARGE SCALE GENOMIC DNA]</scope>
    <source>
        <strain evidence="2 3">ICH-3</strain>
    </source>
</reference>
<feature type="domain" description="HDOD" evidence="1">
    <location>
        <begin position="226"/>
        <end position="412"/>
    </location>
</feature>
<dbReference type="Pfam" id="PF08668">
    <property type="entry name" value="HDOD"/>
    <property type="match status" value="1"/>
</dbReference>
<dbReference type="Proteomes" id="UP000288178">
    <property type="component" value="Unassembled WGS sequence"/>
</dbReference>
<dbReference type="AlphaFoldDB" id="A0A437K234"/>